<dbReference type="AlphaFoldDB" id="A0A0C3PAV8"/>
<keyword evidence="3" id="KW-1185">Reference proteome</keyword>
<dbReference type="HOGENOM" id="CLU_1661512_0_0_1"/>
<dbReference type="EMBL" id="KN831968">
    <property type="protein sequence ID" value="KIO05061.1"/>
    <property type="molecule type" value="Genomic_DNA"/>
</dbReference>
<name>A0A0C3PAV8_PISTI</name>
<evidence type="ECO:0000313" key="3">
    <source>
        <dbReference type="Proteomes" id="UP000054217"/>
    </source>
</evidence>
<dbReference type="InParanoid" id="A0A0C3PAV8"/>
<evidence type="ECO:0000313" key="2">
    <source>
        <dbReference type="EMBL" id="KIO05061.1"/>
    </source>
</evidence>
<sequence length="159" mass="17610">MTKQNLAILTVYYVMEAFSNKPLPSHHKPMRMPEVARLSAMRGPAKSSERGPGPLPTCPKLRADPRAPITTPSRPAGPKLSPPKEQVHLRHTSLRKESTIPVPVRPRRLVDLRHWSPSKHAREQVRSAIQPRSSSGGVVKDLIKCFEGLGQLNSLPGNK</sequence>
<proteinExistence type="predicted"/>
<gene>
    <name evidence="2" type="ORF">M404DRAFT_532518</name>
</gene>
<feature type="region of interest" description="Disordered" evidence="1">
    <location>
        <begin position="38"/>
        <end position="102"/>
    </location>
</feature>
<accession>A0A0C3PAV8</accession>
<dbReference type="OrthoDB" id="3258279at2759"/>
<dbReference type="STRING" id="870435.A0A0C3PAV8"/>
<protein>
    <submittedName>
        <fullName evidence="2">Uncharacterized protein</fullName>
    </submittedName>
</protein>
<organism evidence="2 3">
    <name type="scientific">Pisolithus tinctorius Marx 270</name>
    <dbReference type="NCBI Taxonomy" id="870435"/>
    <lineage>
        <taxon>Eukaryota</taxon>
        <taxon>Fungi</taxon>
        <taxon>Dikarya</taxon>
        <taxon>Basidiomycota</taxon>
        <taxon>Agaricomycotina</taxon>
        <taxon>Agaricomycetes</taxon>
        <taxon>Agaricomycetidae</taxon>
        <taxon>Boletales</taxon>
        <taxon>Sclerodermatineae</taxon>
        <taxon>Pisolithaceae</taxon>
        <taxon>Pisolithus</taxon>
    </lineage>
</organism>
<dbReference type="Proteomes" id="UP000054217">
    <property type="component" value="Unassembled WGS sequence"/>
</dbReference>
<reference evidence="2 3" key="1">
    <citation type="submission" date="2014-04" db="EMBL/GenBank/DDBJ databases">
        <authorList>
            <consortium name="DOE Joint Genome Institute"/>
            <person name="Kuo A."/>
            <person name="Kohler A."/>
            <person name="Costa M.D."/>
            <person name="Nagy L.G."/>
            <person name="Floudas D."/>
            <person name="Copeland A."/>
            <person name="Barry K.W."/>
            <person name="Cichocki N."/>
            <person name="Veneault-Fourrey C."/>
            <person name="LaButti K."/>
            <person name="Lindquist E.A."/>
            <person name="Lipzen A."/>
            <person name="Lundell T."/>
            <person name="Morin E."/>
            <person name="Murat C."/>
            <person name="Sun H."/>
            <person name="Tunlid A."/>
            <person name="Henrissat B."/>
            <person name="Grigoriev I.V."/>
            <person name="Hibbett D.S."/>
            <person name="Martin F."/>
            <person name="Nordberg H.P."/>
            <person name="Cantor M.N."/>
            <person name="Hua S.X."/>
        </authorList>
    </citation>
    <scope>NUCLEOTIDE SEQUENCE [LARGE SCALE GENOMIC DNA]</scope>
    <source>
        <strain evidence="2 3">Marx 270</strain>
    </source>
</reference>
<evidence type="ECO:0000256" key="1">
    <source>
        <dbReference type="SAM" id="MobiDB-lite"/>
    </source>
</evidence>
<reference evidence="3" key="2">
    <citation type="submission" date="2015-01" db="EMBL/GenBank/DDBJ databases">
        <title>Evolutionary Origins and Diversification of the Mycorrhizal Mutualists.</title>
        <authorList>
            <consortium name="DOE Joint Genome Institute"/>
            <consortium name="Mycorrhizal Genomics Consortium"/>
            <person name="Kohler A."/>
            <person name="Kuo A."/>
            <person name="Nagy L.G."/>
            <person name="Floudas D."/>
            <person name="Copeland A."/>
            <person name="Barry K.W."/>
            <person name="Cichocki N."/>
            <person name="Veneault-Fourrey C."/>
            <person name="LaButti K."/>
            <person name="Lindquist E.A."/>
            <person name="Lipzen A."/>
            <person name="Lundell T."/>
            <person name="Morin E."/>
            <person name="Murat C."/>
            <person name="Riley R."/>
            <person name="Ohm R."/>
            <person name="Sun H."/>
            <person name="Tunlid A."/>
            <person name="Henrissat B."/>
            <person name="Grigoriev I.V."/>
            <person name="Hibbett D.S."/>
            <person name="Martin F."/>
        </authorList>
    </citation>
    <scope>NUCLEOTIDE SEQUENCE [LARGE SCALE GENOMIC DNA]</scope>
    <source>
        <strain evidence="3">Marx 270</strain>
    </source>
</reference>